<dbReference type="OrthoDB" id="9880339at2759"/>
<gene>
    <name evidence="13" type="primary">LOC117641536</name>
</gene>
<feature type="transmembrane region" description="Helical" evidence="10">
    <location>
        <begin position="154"/>
        <end position="173"/>
    </location>
</feature>
<dbReference type="InParanoid" id="A0A6P8YDA5"/>
<dbReference type="PANTHER" id="PTHR45695:SF37">
    <property type="entry name" value="FREE FATTY ACID RECEPTOR 4-LIKE"/>
    <property type="match status" value="1"/>
</dbReference>
<evidence type="ECO:0000313" key="13">
    <source>
        <dbReference type="RefSeq" id="XP_034234850.1"/>
    </source>
</evidence>
<dbReference type="GeneID" id="117641536"/>
<comment type="subcellular location">
    <subcellularLocation>
        <location evidence="1">Membrane</location>
        <topology evidence="1">Multi-pass membrane protein</topology>
    </subcellularLocation>
</comment>
<comment type="similarity">
    <text evidence="2">Belongs to the G-protein coupled receptor 1 family.</text>
</comment>
<keyword evidence="8" id="KW-0807">Transducer</keyword>
<feature type="transmembrane region" description="Helical" evidence="10">
    <location>
        <begin position="84"/>
        <end position="106"/>
    </location>
</feature>
<feature type="transmembrane region" description="Helical" evidence="10">
    <location>
        <begin position="253"/>
        <end position="276"/>
    </location>
</feature>
<evidence type="ECO:0000256" key="4">
    <source>
        <dbReference type="ARBA" id="ARBA00022989"/>
    </source>
</evidence>
<evidence type="ECO:0000256" key="9">
    <source>
        <dbReference type="SAM" id="MobiDB-lite"/>
    </source>
</evidence>
<keyword evidence="4 10" id="KW-1133">Transmembrane helix</keyword>
<keyword evidence="5" id="KW-0297">G-protein coupled receptor</keyword>
<feature type="transmembrane region" description="Helical" evidence="10">
    <location>
        <begin position="419"/>
        <end position="440"/>
    </location>
</feature>
<keyword evidence="7" id="KW-0675">Receptor</keyword>
<dbReference type="InterPro" id="IPR017452">
    <property type="entry name" value="GPCR_Rhodpsn_7TM"/>
</dbReference>
<evidence type="ECO:0000256" key="2">
    <source>
        <dbReference type="ARBA" id="ARBA00010663"/>
    </source>
</evidence>
<feature type="domain" description="G-protein coupled receptors family 1 profile" evidence="11">
    <location>
        <begin position="97"/>
        <end position="437"/>
    </location>
</feature>
<name>A0A6P8YDA5_THRPL</name>
<evidence type="ECO:0000256" key="3">
    <source>
        <dbReference type="ARBA" id="ARBA00022692"/>
    </source>
</evidence>
<sequence>MAHAAHGQHYNEHPTYYYPSSAPAAAPPYYYVQANGVATGLHHHNAANSSYWFGNDSVGGWGQRFFFTFYTEGGERRPWAILEASVFAVVFLVSVLANLSIAAAVLRYREMRTVTNCFLLNLAAADLVFAMGSPLVAVARLTEDWPLGDTACRLLPYSQFVCGFVLLWTLTLISMDRYRCIVVPPYRSTLTPSLAMALTAATWLLAAVVFLPVAFWFHVQRTEAPVQDPTLPAHLQQQRDVCTLVFPRSDSVNLSLCFTVPVLLLACLLPMALFVFHYQRIFRKLVESRSRWAAPCVVVAAPSSESAGSETPGRRGSELSFVGSLMAHAHAAGRKVSAASQLGSVVGMPIPGLGGRSASLSQHEELRLNKHIRVVRVLLLNVLVVLVMWLPITVVMSLIYVDGSRPTEDTDFFLRSHHFIWALLAALLNTVVNPLLYGLFSENFRACFARLWFASRRRAMAAGGASAPRHATPASHTPPDAHEYKQTSRTPSGGTAGGVGGGGGSGGRSVY</sequence>
<dbReference type="Gene3D" id="1.20.1070.10">
    <property type="entry name" value="Rhodopsin 7-helix transmembrane proteins"/>
    <property type="match status" value="1"/>
</dbReference>
<evidence type="ECO:0000256" key="7">
    <source>
        <dbReference type="ARBA" id="ARBA00023170"/>
    </source>
</evidence>
<dbReference type="PROSITE" id="PS50262">
    <property type="entry name" value="G_PROTEIN_RECEP_F1_2"/>
    <property type="match status" value="1"/>
</dbReference>
<dbReference type="SMART" id="SM01381">
    <property type="entry name" value="7TM_GPCR_Srsx"/>
    <property type="match status" value="1"/>
</dbReference>
<dbReference type="PANTHER" id="PTHR45695">
    <property type="entry name" value="LEUCOKININ RECEPTOR-RELATED"/>
    <property type="match status" value="1"/>
</dbReference>
<dbReference type="InterPro" id="IPR000276">
    <property type="entry name" value="GPCR_Rhodpsn"/>
</dbReference>
<accession>A0A6P8YDA5</accession>
<evidence type="ECO:0000256" key="5">
    <source>
        <dbReference type="ARBA" id="ARBA00023040"/>
    </source>
</evidence>
<reference evidence="13" key="1">
    <citation type="submission" date="2025-08" db="UniProtKB">
        <authorList>
            <consortium name="RefSeq"/>
        </authorList>
    </citation>
    <scope>IDENTIFICATION</scope>
    <source>
        <tissue evidence="13">Total insect</tissue>
    </source>
</reference>
<dbReference type="PRINTS" id="PR00237">
    <property type="entry name" value="GPCRRHODOPSN"/>
</dbReference>
<dbReference type="Proteomes" id="UP000515158">
    <property type="component" value="Unplaced"/>
</dbReference>
<keyword evidence="6 10" id="KW-0472">Membrane</keyword>
<dbReference type="InterPro" id="IPR000611">
    <property type="entry name" value="NPY_rcpt"/>
</dbReference>
<dbReference type="RefSeq" id="XP_034234850.1">
    <property type="nucleotide sequence ID" value="XM_034378959.1"/>
</dbReference>
<organism evidence="13">
    <name type="scientific">Thrips palmi</name>
    <name type="common">Melon thrips</name>
    <dbReference type="NCBI Taxonomy" id="161013"/>
    <lineage>
        <taxon>Eukaryota</taxon>
        <taxon>Metazoa</taxon>
        <taxon>Ecdysozoa</taxon>
        <taxon>Arthropoda</taxon>
        <taxon>Hexapoda</taxon>
        <taxon>Insecta</taxon>
        <taxon>Pterygota</taxon>
        <taxon>Neoptera</taxon>
        <taxon>Paraneoptera</taxon>
        <taxon>Thysanoptera</taxon>
        <taxon>Terebrantia</taxon>
        <taxon>Thripoidea</taxon>
        <taxon>Thripidae</taxon>
        <taxon>Thrips</taxon>
    </lineage>
</organism>
<dbReference type="GO" id="GO:0004983">
    <property type="term" value="F:neuropeptide Y receptor activity"/>
    <property type="evidence" value="ECO:0007669"/>
    <property type="project" value="InterPro"/>
</dbReference>
<evidence type="ECO:0000256" key="10">
    <source>
        <dbReference type="SAM" id="Phobius"/>
    </source>
</evidence>
<keyword evidence="3 10" id="KW-0812">Transmembrane</keyword>
<feature type="transmembrane region" description="Helical" evidence="10">
    <location>
        <begin position="194"/>
        <end position="217"/>
    </location>
</feature>
<dbReference type="PRINTS" id="PR01012">
    <property type="entry name" value="NRPEPTIDEYR"/>
</dbReference>
<dbReference type="KEGG" id="tpal:117641536"/>
<feature type="region of interest" description="Disordered" evidence="9">
    <location>
        <begin position="464"/>
        <end position="511"/>
    </location>
</feature>
<dbReference type="AlphaFoldDB" id="A0A6P8YDA5"/>
<dbReference type="SUPFAM" id="SSF81321">
    <property type="entry name" value="Family A G protein-coupled receptor-like"/>
    <property type="match status" value="1"/>
</dbReference>
<feature type="transmembrane region" description="Helical" evidence="10">
    <location>
        <begin position="377"/>
        <end position="399"/>
    </location>
</feature>
<dbReference type="Pfam" id="PF00001">
    <property type="entry name" value="7tm_1"/>
    <property type="match status" value="1"/>
</dbReference>
<keyword evidence="12" id="KW-1185">Reference proteome</keyword>
<feature type="transmembrane region" description="Helical" evidence="10">
    <location>
        <begin position="118"/>
        <end position="142"/>
    </location>
</feature>
<protein>
    <submittedName>
        <fullName evidence="13">Somatostatin receptor type 5-like</fullName>
    </submittedName>
</protein>
<evidence type="ECO:0000256" key="1">
    <source>
        <dbReference type="ARBA" id="ARBA00004141"/>
    </source>
</evidence>
<evidence type="ECO:0000259" key="11">
    <source>
        <dbReference type="PROSITE" id="PS50262"/>
    </source>
</evidence>
<evidence type="ECO:0000256" key="6">
    <source>
        <dbReference type="ARBA" id="ARBA00023136"/>
    </source>
</evidence>
<dbReference type="GO" id="GO:0005886">
    <property type="term" value="C:plasma membrane"/>
    <property type="evidence" value="ECO:0007669"/>
    <property type="project" value="TreeGrafter"/>
</dbReference>
<evidence type="ECO:0000256" key="8">
    <source>
        <dbReference type="ARBA" id="ARBA00023224"/>
    </source>
</evidence>
<evidence type="ECO:0000313" key="12">
    <source>
        <dbReference type="Proteomes" id="UP000515158"/>
    </source>
</evidence>
<proteinExistence type="inferred from homology"/>
<feature type="compositionally biased region" description="Gly residues" evidence="9">
    <location>
        <begin position="494"/>
        <end position="511"/>
    </location>
</feature>